<proteinExistence type="predicted"/>
<dbReference type="EMBL" id="JAPFFF010000014">
    <property type="protein sequence ID" value="KAK8870545.1"/>
    <property type="molecule type" value="Genomic_DNA"/>
</dbReference>
<name>A0ABR2IY61_9EUKA</name>
<reference evidence="1 2" key="1">
    <citation type="submission" date="2024-04" db="EMBL/GenBank/DDBJ databases">
        <title>Tritrichomonas musculus Genome.</title>
        <authorList>
            <person name="Alves-Ferreira E."/>
            <person name="Grigg M."/>
            <person name="Lorenzi H."/>
            <person name="Galac M."/>
        </authorList>
    </citation>
    <scope>NUCLEOTIDE SEQUENCE [LARGE SCALE GENOMIC DNA]</scope>
    <source>
        <strain evidence="1 2">EAF2021</strain>
    </source>
</reference>
<sequence>MVEIQQIHLLNFTSDIQKVVKLDDSSIAICLGIDLFLCSPFTQNRPLGGMHNKNFKNSHPIMGVCSMPISSELTHQFFQSNYRHPFKIQTGIVLFDTDNNFTVIDCPRDLVITKFKYMNSNDVVDICSSPDTPCQLAILTNSELQIIKIDLNQYTVLKEIPIEGKTISPFLGGFLIDTHHSLRFLQSESNQLKQYAPHVPFADFRIDNDRVVIVTPSSTDKLRIKVVGGGSYQISVNCQDLIWDVAGGLIFVLNDPIHITISSINDVSKNCLVTLSEKLPKTIDMFAGVDRYKKNVIIILFSLRNATTVSVPIHLFDSC</sequence>
<dbReference type="Proteomes" id="UP001470230">
    <property type="component" value="Unassembled WGS sequence"/>
</dbReference>
<evidence type="ECO:0000313" key="1">
    <source>
        <dbReference type="EMBL" id="KAK8870545.1"/>
    </source>
</evidence>
<keyword evidence="2" id="KW-1185">Reference proteome</keyword>
<evidence type="ECO:0000313" key="2">
    <source>
        <dbReference type="Proteomes" id="UP001470230"/>
    </source>
</evidence>
<accession>A0ABR2IY61</accession>
<comment type="caution">
    <text evidence="1">The sequence shown here is derived from an EMBL/GenBank/DDBJ whole genome shotgun (WGS) entry which is preliminary data.</text>
</comment>
<organism evidence="1 2">
    <name type="scientific">Tritrichomonas musculus</name>
    <dbReference type="NCBI Taxonomy" id="1915356"/>
    <lineage>
        <taxon>Eukaryota</taxon>
        <taxon>Metamonada</taxon>
        <taxon>Parabasalia</taxon>
        <taxon>Tritrichomonadida</taxon>
        <taxon>Tritrichomonadidae</taxon>
        <taxon>Tritrichomonas</taxon>
    </lineage>
</organism>
<protein>
    <submittedName>
        <fullName evidence="1">Uncharacterized protein</fullName>
    </submittedName>
</protein>
<gene>
    <name evidence="1" type="ORF">M9Y10_008431</name>
</gene>